<comment type="caution">
    <text evidence="18">The sequence shown here is derived from an EMBL/GenBank/DDBJ whole genome shotgun (WGS) entry which is preliminary data.</text>
</comment>
<organism evidence="18 19">
    <name type="scientific">Alteromonas sediminis</name>
    <dbReference type="NCBI Taxonomy" id="2259342"/>
    <lineage>
        <taxon>Bacteria</taxon>
        <taxon>Pseudomonadati</taxon>
        <taxon>Pseudomonadota</taxon>
        <taxon>Gammaproteobacteria</taxon>
        <taxon>Alteromonadales</taxon>
        <taxon>Alteromonadaceae</taxon>
        <taxon>Alteromonas/Salinimonas group</taxon>
        <taxon>Alteromonas</taxon>
    </lineage>
</organism>
<dbReference type="Proteomes" id="UP000275281">
    <property type="component" value="Unassembled WGS sequence"/>
</dbReference>
<dbReference type="InterPro" id="IPR004558">
    <property type="entry name" value="Coprogen_oxidase_HemN"/>
</dbReference>
<evidence type="ECO:0000256" key="8">
    <source>
        <dbReference type="ARBA" id="ARBA00022723"/>
    </source>
</evidence>
<dbReference type="InterPro" id="IPR034505">
    <property type="entry name" value="Coproporphyrinogen-III_oxidase"/>
</dbReference>
<evidence type="ECO:0000256" key="2">
    <source>
        <dbReference type="ARBA" id="ARBA00004785"/>
    </source>
</evidence>
<reference evidence="18 19" key="1">
    <citation type="submission" date="2018-11" db="EMBL/GenBank/DDBJ databases">
        <authorList>
            <person name="Ye M.-Q."/>
            <person name="Du Z.-J."/>
        </authorList>
    </citation>
    <scope>NUCLEOTIDE SEQUENCE [LARGE SCALE GENOMIC DNA]</scope>
    <source>
        <strain evidence="18 19">U0105</strain>
    </source>
</reference>
<dbReference type="SUPFAM" id="SSF102114">
    <property type="entry name" value="Radical SAM enzymes"/>
    <property type="match status" value="1"/>
</dbReference>
<dbReference type="SMART" id="SM00729">
    <property type="entry name" value="Elp3"/>
    <property type="match status" value="1"/>
</dbReference>
<evidence type="ECO:0000256" key="4">
    <source>
        <dbReference type="ARBA" id="ARBA00011245"/>
    </source>
</evidence>
<dbReference type="CDD" id="cd01335">
    <property type="entry name" value="Radical_SAM"/>
    <property type="match status" value="1"/>
</dbReference>
<feature type="binding site" evidence="15">
    <location>
        <position position="204"/>
    </location>
    <ligand>
        <name>S-adenosyl-L-methionine</name>
        <dbReference type="ChEBI" id="CHEBI:59789"/>
        <label>2</label>
    </ligand>
</feature>
<comment type="catalytic activity">
    <reaction evidence="13 14">
        <text>coproporphyrinogen III + 2 S-adenosyl-L-methionine = protoporphyrinogen IX + 2 5'-deoxyadenosine + 2 L-methionine + 2 CO2</text>
        <dbReference type="Rhea" id="RHEA:15425"/>
        <dbReference type="ChEBI" id="CHEBI:16526"/>
        <dbReference type="ChEBI" id="CHEBI:17319"/>
        <dbReference type="ChEBI" id="CHEBI:57307"/>
        <dbReference type="ChEBI" id="CHEBI:57309"/>
        <dbReference type="ChEBI" id="CHEBI:57844"/>
        <dbReference type="ChEBI" id="CHEBI:59789"/>
        <dbReference type="EC" id="1.3.98.3"/>
    </reaction>
</comment>
<feature type="binding site" evidence="15">
    <location>
        <begin position="108"/>
        <end position="109"/>
    </location>
    <ligand>
        <name>S-adenosyl-L-methionine</name>
        <dbReference type="ChEBI" id="CHEBI:59789"/>
        <label>2</label>
    </ligand>
</feature>
<dbReference type="EMBL" id="RPOK01000003">
    <property type="protein sequence ID" value="RPJ66669.1"/>
    <property type="molecule type" value="Genomic_DNA"/>
</dbReference>
<dbReference type="EC" id="1.3.98.3" evidence="14"/>
<dbReference type="GO" id="GO:0006782">
    <property type="term" value="P:protoporphyrinogen IX biosynthetic process"/>
    <property type="evidence" value="ECO:0007669"/>
    <property type="project" value="UniProtKB-UniPathway"/>
</dbReference>
<evidence type="ECO:0000256" key="7">
    <source>
        <dbReference type="ARBA" id="ARBA00022691"/>
    </source>
</evidence>
<evidence type="ECO:0000256" key="12">
    <source>
        <dbReference type="ARBA" id="ARBA00023244"/>
    </source>
</evidence>
<dbReference type="RefSeq" id="WP_124028026.1">
    <property type="nucleotide sequence ID" value="NZ_JBHRSN010000006.1"/>
</dbReference>
<keyword evidence="12 14" id="KW-0627">Porphyrin biosynthesis</keyword>
<dbReference type="GO" id="GO:0005737">
    <property type="term" value="C:cytoplasm"/>
    <property type="evidence" value="ECO:0007669"/>
    <property type="project" value="UniProtKB-SubCell"/>
</dbReference>
<dbReference type="InterPro" id="IPR058240">
    <property type="entry name" value="rSAM_sf"/>
</dbReference>
<proteinExistence type="inferred from homology"/>
<keyword evidence="6 14" id="KW-0963">Cytoplasm</keyword>
<name>A0A3N5Y7D3_9ALTE</name>
<comment type="pathway">
    <text evidence="2 14">Porphyrin-containing compound metabolism; protoporphyrin-IX biosynthesis; protoporphyrinogen-IX from coproporphyrinogen-III (AdoMet route): step 1/1.</text>
</comment>
<comment type="subcellular location">
    <subcellularLocation>
        <location evidence="1 14">Cytoplasm</location>
    </subcellularLocation>
</comment>
<comment type="cofactor">
    <cofactor evidence="14 16">
        <name>[4Fe-4S] cluster</name>
        <dbReference type="ChEBI" id="CHEBI:49883"/>
    </cofactor>
    <text evidence="14 16">Binds 1 [4Fe-4S] cluster. The cluster is coordinated with 3 cysteines and an exchangeable S-adenosyl-L-methionine.</text>
</comment>
<evidence type="ECO:0000313" key="18">
    <source>
        <dbReference type="EMBL" id="RPJ66669.1"/>
    </source>
</evidence>
<evidence type="ECO:0000256" key="1">
    <source>
        <dbReference type="ARBA" id="ARBA00004496"/>
    </source>
</evidence>
<dbReference type="Pfam" id="PF04055">
    <property type="entry name" value="Radical_SAM"/>
    <property type="match status" value="1"/>
</dbReference>
<dbReference type="PANTHER" id="PTHR13932:SF6">
    <property type="entry name" value="OXYGEN-INDEPENDENT COPROPORPHYRINOGEN III OXIDASE"/>
    <property type="match status" value="1"/>
</dbReference>
<feature type="binding site" evidence="15">
    <location>
        <position position="140"/>
    </location>
    <ligand>
        <name>S-adenosyl-L-methionine</name>
        <dbReference type="ChEBI" id="CHEBI:59789"/>
        <label>1</label>
    </ligand>
</feature>
<dbReference type="SFLD" id="SFLDG01065">
    <property type="entry name" value="anaerobic_coproporphyrinogen-I"/>
    <property type="match status" value="1"/>
</dbReference>
<dbReference type="Gene3D" id="3.20.20.70">
    <property type="entry name" value="Aldolase class I"/>
    <property type="match status" value="1"/>
</dbReference>
<dbReference type="GO" id="GO:0051989">
    <property type="term" value="F:coproporphyrinogen dehydrogenase activity"/>
    <property type="evidence" value="ECO:0007669"/>
    <property type="project" value="UniProtKB-EC"/>
</dbReference>
<dbReference type="AlphaFoldDB" id="A0A3N5Y7D3"/>
<evidence type="ECO:0000256" key="14">
    <source>
        <dbReference type="PIRNR" id="PIRNR000167"/>
    </source>
</evidence>
<keyword evidence="11 14" id="KW-0411">Iron-sulfur</keyword>
<evidence type="ECO:0000256" key="15">
    <source>
        <dbReference type="PIRSR" id="PIRSR000167-1"/>
    </source>
</evidence>
<feature type="binding site" evidence="15">
    <location>
        <position position="179"/>
    </location>
    <ligand>
        <name>S-adenosyl-L-methionine</name>
        <dbReference type="ChEBI" id="CHEBI:59789"/>
        <label>2</label>
    </ligand>
</feature>
<dbReference type="Gene3D" id="1.10.10.920">
    <property type="match status" value="1"/>
</dbReference>
<evidence type="ECO:0000256" key="3">
    <source>
        <dbReference type="ARBA" id="ARBA00005493"/>
    </source>
</evidence>
<comment type="subunit">
    <text evidence="4">Monomer.</text>
</comment>
<keyword evidence="19" id="KW-1185">Reference proteome</keyword>
<evidence type="ECO:0000256" key="9">
    <source>
        <dbReference type="ARBA" id="ARBA00023002"/>
    </source>
</evidence>
<dbReference type="InterPro" id="IPR007197">
    <property type="entry name" value="rSAM"/>
</dbReference>
<feature type="binding site" evidence="15">
    <location>
        <position position="51"/>
    </location>
    <ligand>
        <name>S-adenosyl-L-methionine</name>
        <dbReference type="ChEBI" id="CHEBI:59789"/>
        <label>1</label>
    </ligand>
</feature>
<dbReference type="Pfam" id="PF06969">
    <property type="entry name" value="HemN_C"/>
    <property type="match status" value="1"/>
</dbReference>
<dbReference type="PANTHER" id="PTHR13932">
    <property type="entry name" value="COPROPORPHYRINIGEN III OXIDASE"/>
    <property type="match status" value="1"/>
</dbReference>
<feature type="binding site" evidence="15">
    <location>
        <position position="167"/>
    </location>
    <ligand>
        <name>S-adenosyl-L-methionine</name>
        <dbReference type="ChEBI" id="CHEBI:59789"/>
        <label>2</label>
    </ligand>
</feature>
<comment type="similarity">
    <text evidence="3 14">Belongs to the anaerobic coproporphyrinogen-III oxidase family.</text>
</comment>
<evidence type="ECO:0000256" key="16">
    <source>
        <dbReference type="PIRSR" id="PIRSR000167-2"/>
    </source>
</evidence>
<feature type="binding site" evidence="15">
    <location>
        <position position="107"/>
    </location>
    <ligand>
        <name>S-adenosyl-L-methionine</name>
        <dbReference type="ChEBI" id="CHEBI:59789"/>
        <label>1</label>
    </ligand>
</feature>
<keyword evidence="9 14" id="KW-0560">Oxidoreductase</keyword>
<evidence type="ECO:0000256" key="13">
    <source>
        <dbReference type="ARBA" id="ARBA00048321"/>
    </source>
</evidence>
<gene>
    <name evidence="18" type="primary">hemN</name>
    <name evidence="18" type="ORF">DRW07_11355</name>
</gene>
<dbReference type="PIRSF" id="PIRSF000167">
    <property type="entry name" value="HemN"/>
    <property type="match status" value="1"/>
</dbReference>
<evidence type="ECO:0000313" key="19">
    <source>
        <dbReference type="Proteomes" id="UP000275281"/>
    </source>
</evidence>
<dbReference type="InterPro" id="IPR006638">
    <property type="entry name" value="Elp3/MiaA/NifB-like_rSAM"/>
</dbReference>
<dbReference type="InterPro" id="IPR013785">
    <property type="entry name" value="Aldolase_TIM"/>
</dbReference>
<accession>A0A3N5Y7D3</accession>
<dbReference type="OrthoDB" id="9808022at2"/>
<dbReference type="GO" id="GO:0051539">
    <property type="term" value="F:4 iron, 4 sulfur cluster binding"/>
    <property type="evidence" value="ECO:0007669"/>
    <property type="project" value="UniProtKB-KW"/>
</dbReference>
<feature type="binding site" evidence="16">
    <location>
        <position position="64"/>
    </location>
    <ligand>
        <name>[4Fe-4S] cluster</name>
        <dbReference type="ChEBI" id="CHEBI:49883"/>
        <note>4Fe-4S-S-AdoMet</note>
    </ligand>
</feature>
<feature type="binding site" evidence="16">
    <location>
        <position position="61"/>
    </location>
    <ligand>
        <name>[4Fe-4S] cluster</name>
        <dbReference type="ChEBI" id="CHEBI:49883"/>
        <note>4Fe-4S-S-AdoMet</note>
    </ligand>
</feature>
<dbReference type="SFLD" id="SFLDS00029">
    <property type="entry name" value="Radical_SAM"/>
    <property type="match status" value="1"/>
</dbReference>
<dbReference type="InterPro" id="IPR010723">
    <property type="entry name" value="HemN_C"/>
</dbReference>
<dbReference type="NCBIfam" id="TIGR00538">
    <property type="entry name" value="hemN"/>
    <property type="match status" value="1"/>
</dbReference>
<evidence type="ECO:0000256" key="11">
    <source>
        <dbReference type="ARBA" id="ARBA00023014"/>
    </source>
</evidence>
<protein>
    <recommendedName>
        <fullName evidence="14">Coproporphyrinogen-III oxidase</fullName>
        <ecNumber evidence="14">1.3.98.3</ecNumber>
    </recommendedName>
</protein>
<dbReference type="PROSITE" id="PS51918">
    <property type="entry name" value="RADICAL_SAM"/>
    <property type="match status" value="1"/>
</dbReference>
<keyword evidence="5 14" id="KW-0004">4Fe-4S</keyword>
<feature type="binding site" evidence="15">
    <location>
        <position position="238"/>
    </location>
    <ligand>
        <name>S-adenosyl-L-methionine</name>
        <dbReference type="ChEBI" id="CHEBI:59789"/>
        <label>2</label>
    </ligand>
</feature>
<feature type="domain" description="Radical SAM core" evidence="17">
    <location>
        <begin position="42"/>
        <end position="283"/>
    </location>
</feature>
<evidence type="ECO:0000256" key="6">
    <source>
        <dbReference type="ARBA" id="ARBA00022490"/>
    </source>
</evidence>
<evidence type="ECO:0000256" key="5">
    <source>
        <dbReference type="ARBA" id="ARBA00022485"/>
    </source>
</evidence>
<evidence type="ECO:0000256" key="10">
    <source>
        <dbReference type="ARBA" id="ARBA00023004"/>
    </source>
</evidence>
<dbReference type="UniPathway" id="UPA00251">
    <property type="reaction ID" value="UER00323"/>
</dbReference>
<keyword evidence="10 14" id="KW-0408">Iron</keyword>
<dbReference type="GO" id="GO:0004109">
    <property type="term" value="F:coproporphyrinogen oxidase activity"/>
    <property type="evidence" value="ECO:0007669"/>
    <property type="project" value="InterPro"/>
</dbReference>
<evidence type="ECO:0000259" key="17">
    <source>
        <dbReference type="PROSITE" id="PS51918"/>
    </source>
</evidence>
<sequence length="452" mass="50738">MFTRPELLAKYNKRVPRYTSYPTALMFNTDFGNDDFERAARDSINEQLSLYVHIPFCKRHCYYCGCNRIVTRHQDKADQYLDALEVEMATRAPVFSDRDVTHIHLGGGTPNFLSSTQFTRLTSLFHKFFNVSDTLDYSVELDPGNLTKEELADLKRQGVTRISMGVQDTNIVVQEAINRVQSTEHVGELVHYAHGIGICSVNLDLIYGLPFQNLTRFKQTIADVIAMSPDRISLFNYAHLPERFAGQRKIKPQWLPSAAEKLSLISAAVKAFEEAGFCLIGLDHFAKPNDTLAKASVNGCLHRNFQGYTTEYGIDLLGMGASSISAIGSTFSQNAKALPDYYALVDESGAAVERGVKLSNDDRLRQYVIMQLMCNLKVCKQQTNALFDIEFDEYFKEALEQLASFVDDGVVTITPDSIRVLPEARLLIRNICYVFDAYGNSDASGPRYSNAL</sequence>
<feature type="binding site" evidence="16">
    <location>
        <position position="57"/>
    </location>
    <ligand>
        <name>[4Fe-4S] cluster</name>
        <dbReference type="ChEBI" id="CHEBI:49883"/>
        <note>4Fe-4S-S-AdoMet</note>
    </ligand>
</feature>
<feature type="binding site" evidence="15">
    <location>
        <begin position="63"/>
        <end position="65"/>
    </location>
    <ligand>
        <name>S-adenosyl-L-methionine</name>
        <dbReference type="ChEBI" id="CHEBI:59789"/>
        <label>2</label>
    </ligand>
</feature>
<feature type="binding site" evidence="15">
    <location>
        <position position="324"/>
    </location>
    <ligand>
        <name>S-adenosyl-L-methionine</name>
        <dbReference type="ChEBI" id="CHEBI:59789"/>
        <label>1</label>
    </ligand>
</feature>
<keyword evidence="7 14" id="KW-0949">S-adenosyl-L-methionine</keyword>
<keyword evidence="8 14" id="KW-0479">Metal-binding</keyword>
<dbReference type="GO" id="GO:0046872">
    <property type="term" value="F:metal ion binding"/>
    <property type="evidence" value="ECO:0007669"/>
    <property type="project" value="UniProtKB-KW"/>
</dbReference>